<feature type="compositionally biased region" description="Basic and acidic residues" evidence="1">
    <location>
        <begin position="24"/>
        <end position="50"/>
    </location>
</feature>
<feature type="domain" description="N-acetyltransferase" evidence="2">
    <location>
        <begin position="44"/>
        <end position="219"/>
    </location>
</feature>
<dbReference type="RefSeq" id="WP_169261055.1">
    <property type="nucleotide sequence ID" value="NZ_WTVQ01000023.1"/>
</dbReference>
<evidence type="ECO:0000313" key="3">
    <source>
        <dbReference type="EMBL" id="NMG75899.1"/>
    </source>
</evidence>
<protein>
    <submittedName>
        <fullName evidence="3">GNAT family N-acetyltransferase</fullName>
    </submittedName>
</protein>
<dbReference type="SUPFAM" id="SSF55729">
    <property type="entry name" value="Acyl-CoA N-acyltransferases (Nat)"/>
    <property type="match status" value="1"/>
</dbReference>
<dbReference type="InterPro" id="IPR000182">
    <property type="entry name" value="GNAT_dom"/>
</dbReference>
<evidence type="ECO:0000259" key="2">
    <source>
        <dbReference type="PROSITE" id="PS51186"/>
    </source>
</evidence>
<dbReference type="Proteomes" id="UP000648984">
    <property type="component" value="Unassembled WGS sequence"/>
</dbReference>
<dbReference type="Gene3D" id="3.40.630.30">
    <property type="match status" value="1"/>
</dbReference>
<evidence type="ECO:0000313" key="4">
    <source>
        <dbReference type="Proteomes" id="UP000648984"/>
    </source>
</evidence>
<gene>
    <name evidence="3" type="ORF">GPA25_14115</name>
</gene>
<comment type="caution">
    <text evidence="3">The sequence shown here is derived from an EMBL/GenBank/DDBJ whole genome shotgun (WGS) entry which is preliminary data.</text>
</comment>
<proteinExistence type="predicted"/>
<accession>A0ABX1QFD9</accession>
<reference evidence="3 4" key="1">
    <citation type="submission" date="2019-12" db="EMBL/GenBank/DDBJ databases">
        <title>Comparative genomics gives insights into the taxonomy of the Azoarcus-Aromatoleum group and reveals separate origins of nif in the plant-associated Azoarcus and non-plant-associated Aromatoleum sub-groups.</title>
        <authorList>
            <person name="Lafos M."/>
            <person name="Maluk M."/>
            <person name="Batista M."/>
            <person name="Junghare M."/>
            <person name="Carmona M."/>
            <person name="Faoro H."/>
            <person name="Cruz L.M."/>
            <person name="Battistoni F."/>
            <person name="De Souza E."/>
            <person name="Pedrosa F."/>
            <person name="Chen W.-M."/>
            <person name="Poole P.S."/>
            <person name="Dixon R.A."/>
            <person name="James E.K."/>
        </authorList>
    </citation>
    <scope>NUCLEOTIDE SEQUENCE [LARGE SCALE GENOMIC DNA]</scope>
    <source>
        <strain evidence="3 4">22Lin</strain>
    </source>
</reference>
<dbReference type="Pfam" id="PF00583">
    <property type="entry name" value="Acetyltransf_1"/>
    <property type="match status" value="1"/>
</dbReference>
<dbReference type="PROSITE" id="PS51186">
    <property type="entry name" value="GNAT"/>
    <property type="match status" value="1"/>
</dbReference>
<organism evidence="3 4">
    <name type="scientific">Aromatoleum diolicum</name>
    <dbReference type="NCBI Taxonomy" id="75796"/>
    <lineage>
        <taxon>Bacteria</taxon>
        <taxon>Pseudomonadati</taxon>
        <taxon>Pseudomonadota</taxon>
        <taxon>Betaproteobacteria</taxon>
        <taxon>Rhodocyclales</taxon>
        <taxon>Rhodocyclaceae</taxon>
        <taxon>Aromatoleum</taxon>
    </lineage>
</organism>
<dbReference type="CDD" id="cd04301">
    <property type="entry name" value="NAT_SF"/>
    <property type="match status" value="1"/>
</dbReference>
<name>A0ABX1QFD9_9RHOO</name>
<dbReference type="InterPro" id="IPR016181">
    <property type="entry name" value="Acyl_CoA_acyltransferase"/>
</dbReference>
<evidence type="ECO:0000256" key="1">
    <source>
        <dbReference type="SAM" id="MobiDB-lite"/>
    </source>
</evidence>
<feature type="region of interest" description="Disordered" evidence="1">
    <location>
        <begin position="1"/>
        <end position="50"/>
    </location>
</feature>
<dbReference type="EMBL" id="WTVQ01000023">
    <property type="protein sequence ID" value="NMG75899.1"/>
    <property type="molecule type" value="Genomic_DNA"/>
</dbReference>
<sequence length="529" mass="58605">MKGNTDASSPDGRDAQAMHPGDAPFRRVRETSRNRKRAEPDPGLRFHEADNSPASLQALARFYRERYVVEFPDPDERESLANMQRYLALKERGWYGPNNYHIVIAEIDGKAVGGAVFDYLAEVDAGVIEFLFVDAVHRRAGLGHALLDESIRILRADARGRRGRPLKALVAEMNDPYRRPATPDNMDPFRRAAVWGKWGFHALGFPYVQPALSAGQDAVDGLLLIARLFGRVPKTGVSAAWVERVVAEYLRWAMRIETPADNPDYGAMASFLRERRRIPFYPLQHYVGHDPQREFEIREIDGQGDRAAPAGGGQAFQAAIALARVAIPMPGRVAAPDQFASALAAARAGGPPYHLWALRAPGADVMDGMASFFTLHFAGFGGYLVLTGALRGRGLLPLVLARIEAQMMRDDTQAEGWFIECGEESARLFLHAGFAEVPLDYRPPPVGDQATQQQPERLHLLYKPFGMLRPACHLRGNFILHALEEILREVYGVAAPPRHDCYRLARDTLVATVDGVVVLRGAQGGKRYS</sequence>
<keyword evidence="4" id="KW-1185">Reference proteome</keyword>